<organism evidence="2 3">
    <name type="scientific">Caldanaerobacter subterraneus</name>
    <dbReference type="NCBI Taxonomy" id="911092"/>
    <lineage>
        <taxon>Bacteria</taxon>
        <taxon>Bacillati</taxon>
        <taxon>Bacillota</taxon>
        <taxon>Clostridia</taxon>
        <taxon>Thermoanaerobacterales</taxon>
        <taxon>Thermoanaerobacteraceae</taxon>
        <taxon>Caldanaerobacter</taxon>
    </lineage>
</organism>
<proteinExistence type="predicted"/>
<accession>A0A4R2JMC1</accession>
<keyword evidence="1" id="KW-0812">Transmembrane</keyword>
<comment type="caution">
    <text evidence="2">The sequence shown here is derived from an EMBL/GenBank/DDBJ whole genome shotgun (WGS) entry which is preliminary data.</text>
</comment>
<evidence type="ECO:0000313" key="3">
    <source>
        <dbReference type="Proteomes" id="UP000294886"/>
    </source>
</evidence>
<name>A0A4R2JMC1_9THEO</name>
<dbReference type="EMBL" id="SLWU01000028">
    <property type="protein sequence ID" value="TCO57779.1"/>
    <property type="molecule type" value="Genomic_DNA"/>
</dbReference>
<keyword evidence="1" id="KW-1133">Transmembrane helix</keyword>
<gene>
    <name evidence="2" type="ORF">EV203_1288</name>
</gene>
<reference evidence="2 3" key="1">
    <citation type="submission" date="2019-03" db="EMBL/GenBank/DDBJ databases">
        <title>Genomic Encyclopedia of Type Strains, Phase IV (KMG-IV): sequencing the most valuable type-strain genomes for metagenomic binning, comparative biology and taxonomic classification.</title>
        <authorList>
            <person name="Goeker M."/>
        </authorList>
    </citation>
    <scope>NUCLEOTIDE SEQUENCE [LARGE SCALE GENOMIC DNA]</scope>
    <source>
        <strain evidence="2 3">DSM 13054</strain>
    </source>
</reference>
<evidence type="ECO:0000256" key="1">
    <source>
        <dbReference type="SAM" id="Phobius"/>
    </source>
</evidence>
<feature type="transmembrane region" description="Helical" evidence="1">
    <location>
        <begin position="22"/>
        <end position="44"/>
    </location>
</feature>
<evidence type="ECO:0000313" key="2">
    <source>
        <dbReference type="EMBL" id="TCO57779.1"/>
    </source>
</evidence>
<protein>
    <submittedName>
        <fullName evidence="2">Uncharacterized protein</fullName>
    </submittedName>
</protein>
<dbReference type="AlphaFoldDB" id="A0A4R2JMC1"/>
<sequence>MLTRAYFSVRGKILSFLNDKKAVSQSIEVIGIVALVTGVLTLIIPQARTTVVNIWNSVLNTAQTLFNNTAAGN</sequence>
<dbReference type="Proteomes" id="UP000294886">
    <property type="component" value="Unassembled WGS sequence"/>
</dbReference>
<dbReference type="RefSeq" id="WP_132040616.1">
    <property type="nucleotide sequence ID" value="NZ_SLWU01000028.1"/>
</dbReference>
<keyword evidence="1" id="KW-0472">Membrane</keyword>